<keyword evidence="1" id="KW-0812">Transmembrane</keyword>
<reference evidence="2" key="1">
    <citation type="journal article" date="2015" name="Proc. Natl. Acad. Sci. U.S.A.">
        <title>Bacterial clade with the ribosomal RNA operon on a small plasmid rather than the chromosome.</title>
        <authorList>
            <person name="Anda M."/>
            <person name="Ohtsubo Y."/>
            <person name="Okubo T."/>
            <person name="Sugawara M."/>
            <person name="Nagata Y."/>
            <person name="Tsuda M."/>
            <person name="Minamisawa K."/>
            <person name="Mitsui H."/>
        </authorList>
    </citation>
    <scope>NUCLEOTIDE SEQUENCE</scope>
    <source>
        <strain evidence="2">DSM 14790</strain>
    </source>
</reference>
<evidence type="ECO:0000313" key="2">
    <source>
        <dbReference type="EMBL" id="BAT26474.1"/>
    </source>
</evidence>
<organism evidence="2">
    <name type="scientific">Aurantimonas coralicida</name>
    <dbReference type="NCBI Taxonomy" id="182270"/>
    <lineage>
        <taxon>Bacteria</taxon>
        <taxon>Pseudomonadati</taxon>
        <taxon>Pseudomonadota</taxon>
        <taxon>Alphaproteobacteria</taxon>
        <taxon>Hyphomicrobiales</taxon>
        <taxon>Aurantimonadaceae</taxon>
        <taxon>Aurantimonas</taxon>
    </lineage>
</organism>
<keyword evidence="2" id="KW-0808">Transferase</keyword>
<dbReference type="AlphaFoldDB" id="A0A0P0YYK4"/>
<sequence>MTRPHDDDAQQREAKAILERIRQETEPQIGAHTFSLLFRTRDHFMATDADPNDRIEVIGTRIGRLAGIVGFIVFGLMLADFLMRS</sequence>
<dbReference type="EMBL" id="LC066372">
    <property type="protein sequence ID" value="BAT26474.1"/>
    <property type="molecule type" value="Genomic_DNA"/>
</dbReference>
<feature type="transmembrane region" description="Helical" evidence="1">
    <location>
        <begin position="62"/>
        <end position="83"/>
    </location>
</feature>
<dbReference type="RefSeq" id="WP_024352185.1">
    <property type="nucleotide sequence ID" value="NZ_BBWN01000046.1"/>
</dbReference>
<dbReference type="GO" id="GO:0016301">
    <property type="term" value="F:kinase activity"/>
    <property type="evidence" value="ECO:0007669"/>
    <property type="project" value="UniProtKB-KW"/>
</dbReference>
<name>A0A0P0YYK4_9HYPH</name>
<keyword evidence="2" id="KW-0418">Kinase</keyword>
<keyword evidence="1" id="KW-1133">Transmembrane helix</keyword>
<evidence type="ECO:0000256" key="1">
    <source>
        <dbReference type="SAM" id="Phobius"/>
    </source>
</evidence>
<accession>A0A0P0YYK4</accession>
<protein>
    <submittedName>
        <fullName evidence="2">Pyridoxine kinase</fullName>
    </submittedName>
</protein>
<proteinExistence type="predicted"/>
<keyword evidence="1" id="KW-0472">Membrane</keyword>